<organism evidence="3 4">
    <name type="scientific">Daphnia pulex</name>
    <name type="common">Water flea</name>
    <dbReference type="NCBI Taxonomy" id="6669"/>
    <lineage>
        <taxon>Eukaryota</taxon>
        <taxon>Metazoa</taxon>
        <taxon>Ecdysozoa</taxon>
        <taxon>Arthropoda</taxon>
        <taxon>Crustacea</taxon>
        <taxon>Branchiopoda</taxon>
        <taxon>Diplostraca</taxon>
        <taxon>Cladocera</taxon>
        <taxon>Anomopoda</taxon>
        <taxon>Daphniidae</taxon>
        <taxon>Daphnia</taxon>
    </lineage>
</organism>
<feature type="compositionally biased region" description="Low complexity" evidence="1">
    <location>
        <begin position="1170"/>
        <end position="1190"/>
    </location>
</feature>
<feature type="region of interest" description="Disordered" evidence="1">
    <location>
        <begin position="577"/>
        <end position="664"/>
    </location>
</feature>
<dbReference type="KEGG" id="dpx:DAPPUDRAFT_301647"/>
<feature type="region of interest" description="Disordered" evidence="1">
    <location>
        <begin position="1300"/>
        <end position="1322"/>
    </location>
</feature>
<feature type="signal peptide" evidence="2">
    <location>
        <begin position="1"/>
        <end position="18"/>
    </location>
</feature>
<keyword evidence="2" id="KW-0732">Signal</keyword>
<feature type="region of interest" description="Disordered" evidence="1">
    <location>
        <begin position="262"/>
        <end position="317"/>
    </location>
</feature>
<evidence type="ECO:0000256" key="1">
    <source>
        <dbReference type="SAM" id="MobiDB-lite"/>
    </source>
</evidence>
<keyword evidence="4" id="KW-1185">Reference proteome</keyword>
<feature type="compositionally biased region" description="Basic and acidic residues" evidence="1">
    <location>
        <begin position="277"/>
        <end position="295"/>
    </location>
</feature>
<dbReference type="EMBL" id="GL732536">
    <property type="protein sequence ID" value="EFX83786.1"/>
    <property type="molecule type" value="Genomic_DNA"/>
</dbReference>
<evidence type="ECO:0000313" key="3">
    <source>
        <dbReference type="EMBL" id="EFX83786.1"/>
    </source>
</evidence>
<feature type="region of interest" description="Disordered" evidence="1">
    <location>
        <begin position="1151"/>
        <end position="1228"/>
    </location>
</feature>
<name>E9GA19_DAPPU</name>
<feature type="region of interest" description="Disordered" evidence="1">
    <location>
        <begin position="1108"/>
        <end position="1136"/>
    </location>
</feature>
<evidence type="ECO:0000256" key="2">
    <source>
        <dbReference type="SAM" id="SignalP"/>
    </source>
</evidence>
<sequence length="1408" mass="152994">MKIAILSIVVGSILAVDAVPDNNVYGSNQVQFSHPQPINYHYPQPHYGSQPNYHSQAGFHPAPQPQQHHGANQFSEQYLVTAIKTDPAPPPVQYQQPSFKPESPFNGQSYIIEPSYLLKPFRPETSYHAQPYRPHNPPAPYPPTYQAPSYPSYQVPSYPAPVYNQAPAYQQQPYPAPVYQTQQTQSSVFLVYSTPLLAGYSTSTVTTIEPTKTVESSAVSPSQIQLVVETVVPGAAVKWSDILSADANELGQKYADIGKADKEVAKESEEDDDDEEKPATTKESDSSSQPEKKQQQQDNEGSQEQSSSSENANSQISYPIPANLASKAVWKIPKTVADYVQSGAAPDSSVDSVQQEVGDKKSPSRDSENEESSSKSSLTDYDQVGTENKESSETTTADQVTQVSLQGEPAKYEGRTQQHQAEQVTSSETPGDNNKEPGVVELVTPLQQEKPKSGSSVYYEQGPTIAGQEVVESKPQQEESNLETSILYKEPVAEIISQPNYSVAVDSEEEEAGTEKTPVAYQQVDELQKVNYEAASYYQPPKSESPSAAAIAENPEVPIQVSPEEVSQLIYQLASLPGIKPSDESEETTDAAVEVSSERPTDPATYQSPESALASLSDESQEISDAATPSTDRPAYQTTYKPVIPRIYRPKVDSGEVEPPESDFGEKIKTFTKFALAVQKATHQGIYQQQSEPVRTAESISFTPSAPYASEEEVTQDNKSESVSTQEKTSSENDYAPGKPLNVQPVSEPTYPAEGPTYEASLFYRKPVAPENEAAGPTTPPTAIPSELEFSTEGPYKFKPLFYAQAADKFTPPPPTAEANYEKPKLVQNVAETTGSYSGRIVAEKMSPDEPVQVINAFHQFVYTGPSSVLADSTSAPIIAQLPVLASDPMEKTDNYATQRIYTASAEIPGDYVASLTPTYTDQNSYVTSTYAYIEEAGLSAEYQKEIASAQKEAEYVAQTSAEGPYDQTETSNISQEEATDIPAVNQFPSYEAPKVKSTEETSAEVSYVTDSYQETTKSPSYEASVGPTTKAKSAEVSSAEVIYAPVTDSPFYQEKTNAFSYEAAASTPKIKSAEEVSAEIVDAPATESVYQEKTSEAPAYDVVAPAAAASAEDVSNEDQARPVTDQYEATEYPADVSLTNYQAPAITPQEFIPADVAPPRDIYLSTPAEPESSTLGGSSSESQENTSNQPETKSAQITDPTYGTLLPTEIPLPPCQHSDKSDGSGHFQKFLFNPAALANVPLDSVETSSGEDESTTEVPDVTTPVPTYNESTSAETSTVGAADGYKYVFKSRPTPNRFYESRSTTAIPSANSTTVAPPTSKRPFVIIGKPIEMRKPVNGRVYSRPSPLPQRKPQTLAQIKILPTRLRSSSSTLQLPNRRFFIGRTLMNNDKNNNQETSKEDEAKKDA</sequence>
<feature type="region of interest" description="Disordered" evidence="1">
    <location>
        <begin position="980"/>
        <end position="1038"/>
    </location>
</feature>
<proteinExistence type="predicted"/>
<dbReference type="HOGENOM" id="CLU_253855_0_0_1"/>
<feature type="compositionally biased region" description="Polar residues" evidence="1">
    <location>
        <begin position="1302"/>
        <end position="1318"/>
    </location>
</feature>
<feature type="compositionally biased region" description="Polar residues" evidence="1">
    <location>
        <begin position="1269"/>
        <end position="1278"/>
    </location>
</feature>
<feature type="region of interest" description="Disordered" evidence="1">
    <location>
        <begin position="39"/>
        <end position="70"/>
    </location>
</feature>
<feature type="compositionally biased region" description="Polar residues" evidence="1">
    <location>
        <begin position="1387"/>
        <end position="1397"/>
    </location>
</feature>
<dbReference type="GO" id="GO:0005730">
    <property type="term" value="C:nucleolus"/>
    <property type="evidence" value="ECO:0000318"/>
    <property type="project" value="GO_Central"/>
</dbReference>
<gene>
    <name evidence="3" type="ORF">DAPPUDRAFT_301647</name>
</gene>
<feature type="compositionally biased region" description="Basic and acidic residues" evidence="1">
    <location>
        <begin position="357"/>
        <end position="367"/>
    </location>
</feature>
<feature type="compositionally biased region" description="Polar residues" evidence="1">
    <location>
        <begin position="1009"/>
        <end position="1032"/>
    </location>
</feature>
<dbReference type="InParanoid" id="E9GA19"/>
<accession>E9GA19</accession>
<dbReference type="OrthoDB" id="6364806at2759"/>
<feature type="compositionally biased region" description="Low complexity" evidence="1">
    <location>
        <begin position="1257"/>
        <end position="1268"/>
    </location>
</feature>
<feature type="compositionally biased region" description="Polar residues" evidence="1">
    <location>
        <begin position="417"/>
        <end position="432"/>
    </location>
</feature>
<dbReference type="Proteomes" id="UP000000305">
    <property type="component" value="Unassembled WGS sequence"/>
</dbReference>
<protein>
    <submittedName>
        <fullName evidence="3">Uncharacterized protein</fullName>
    </submittedName>
</protein>
<feature type="compositionally biased region" description="Polar residues" evidence="1">
    <location>
        <begin position="393"/>
        <end position="405"/>
    </location>
</feature>
<feature type="region of interest" description="Disordered" evidence="1">
    <location>
        <begin position="1244"/>
        <end position="1278"/>
    </location>
</feature>
<feature type="region of interest" description="Disordered" evidence="1">
    <location>
        <begin position="343"/>
        <end position="461"/>
    </location>
</feature>
<feature type="compositionally biased region" description="Low complexity" evidence="1">
    <location>
        <begin position="296"/>
        <end position="317"/>
    </location>
</feature>
<feature type="region of interest" description="Disordered" evidence="1">
    <location>
        <begin position="1385"/>
        <end position="1408"/>
    </location>
</feature>
<feature type="region of interest" description="Disordered" evidence="1">
    <location>
        <begin position="684"/>
        <end position="756"/>
    </location>
</feature>
<feature type="compositionally biased region" description="Polar residues" evidence="1">
    <location>
        <begin position="1191"/>
        <end position="1202"/>
    </location>
</feature>
<feature type="chain" id="PRO_5003240749" evidence="2">
    <location>
        <begin position="19"/>
        <end position="1408"/>
    </location>
</feature>
<evidence type="ECO:0000313" key="4">
    <source>
        <dbReference type="Proteomes" id="UP000000305"/>
    </source>
</evidence>
<feature type="compositionally biased region" description="Polar residues" evidence="1">
    <location>
        <begin position="684"/>
        <end position="704"/>
    </location>
</feature>
<feature type="compositionally biased region" description="Polar residues" evidence="1">
    <location>
        <begin position="627"/>
        <end position="640"/>
    </location>
</feature>
<feature type="compositionally biased region" description="Basic and acidic residues" evidence="1">
    <location>
        <begin position="1398"/>
        <end position="1408"/>
    </location>
</feature>
<reference evidence="3 4" key="1">
    <citation type="journal article" date="2011" name="Science">
        <title>The ecoresponsive genome of Daphnia pulex.</title>
        <authorList>
            <person name="Colbourne J.K."/>
            <person name="Pfrender M.E."/>
            <person name="Gilbert D."/>
            <person name="Thomas W.K."/>
            <person name="Tucker A."/>
            <person name="Oakley T.H."/>
            <person name="Tokishita S."/>
            <person name="Aerts A."/>
            <person name="Arnold G.J."/>
            <person name="Basu M.K."/>
            <person name="Bauer D.J."/>
            <person name="Caceres C.E."/>
            <person name="Carmel L."/>
            <person name="Casola C."/>
            <person name="Choi J.H."/>
            <person name="Detter J.C."/>
            <person name="Dong Q."/>
            <person name="Dusheyko S."/>
            <person name="Eads B.D."/>
            <person name="Frohlich T."/>
            <person name="Geiler-Samerotte K.A."/>
            <person name="Gerlach D."/>
            <person name="Hatcher P."/>
            <person name="Jogdeo S."/>
            <person name="Krijgsveld J."/>
            <person name="Kriventseva E.V."/>
            <person name="Kultz D."/>
            <person name="Laforsch C."/>
            <person name="Lindquist E."/>
            <person name="Lopez J."/>
            <person name="Manak J.R."/>
            <person name="Muller J."/>
            <person name="Pangilinan J."/>
            <person name="Patwardhan R.P."/>
            <person name="Pitluck S."/>
            <person name="Pritham E.J."/>
            <person name="Rechtsteiner A."/>
            <person name="Rho M."/>
            <person name="Rogozin I.B."/>
            <person name="Sakarya O."/>
            <person name="Salamov A."/>
            <person name="Schaack S."/>
            <person name="Shapiro H."/>
            <person name="Shiga Y."/>
            <person name="Skalitzky C."/>
            <person name="Smith Z."/>
            <person name="Souvorov A."/>
            <person name="Sung W."/>
            <person name="Tang Z."/>
            <person name="Tsuchiya D."/>
            <person name="Tu H."/>
            <person name="Vos H."/>
            <person name="Wang M."/>
            <person name="Wolf Y.I."/>
            <person name="Yamagata H."/>
            <person name="Yamada T."/>
            <person name="Ye Y."/>
            <person name="Shaw J.R."/>
            <person name="Andrews J."/>
            <person name="Crease T.J."/>
            <person name="Tang H."/>
            <person name="Lucas S.M."/>
            <person name="Robertson H.M."/>
            <person name="Bork P."/>
            <person name="Koonin E.V."/>
            <person name="Zdobnov E.M."/>
            <person name="Grigoriev I.V."/>
            <person name="Lynch M."/>
            <person name="Boore J.L."/>
        </authorList>
    </citation>
    <scope>NUCLEOTIDE SEQUENCE [LARGE SCALE GENOMIC DNA]</scope>
</reference>